<gene>
    <name evidence="2" type="ORF">DFJ43DRAFT_1179461</name>
</gene>
<dbReference type="EMBL" id="JANVFO010000022">
    <property type="protein sequence ID" value="KAJ3732657.1"/>
    <property type="molecule type" value="Genomic_DNA"/>
</dbReference>
<dbReference type="Pfam" id="PF00644">
    <property type="entry name" value="PARP"/>
    <property type="match status" value="1"/>
</dbReference>
<reference evidence="2" key="1">
    <citation type="submission" date="2022-08" db="EMBL/GenBank/DDBJ databases">
        <authorList>
            <consortium name="DOE Joint Genome Institute"/>
            <person name="Min B."/>
            <person name="Sierra-Patev S."/>
            <person name="Naranjo-Ortiz M."/>
            <person name="Looney B."/>
            <person name="Konkel Z."/>
            <person name="Slot J.C."/>
            <person name="Sakamoto Y."/>
            <person name="Steenwyk J.L."/>
            <person name="Rokas A."/>
            <person name="Carro J."/>
            <person name="Camarero S."/>
            <person name="Ferreira P."/>
            <person name="Molpeceres G."/>
            <person name="Ruiz-duenas F.J."/>
            <person name="Serrano A."/>
            <person name="Henrissat B."/>
            <person name="Drula E."/>
            <person name="Hughes K.W."/>
            <person name="Mata J.L."/>
            <person name="Ishikawa N.K."/>
            <person name="Vargas-Isla R."/>
            <person name="Ushijima S."/>
            <person name="Smith C.A."/>
            <person name="Ahrendt S."/>
            <person name="Andreopoulos W."/>
            <person name="He G."/>
            <person name="LaButti K."/>
            <person name="Lipzen A."/>
            <person name="Ng V."/>
            <person name="Riley R."/>
            <person name="Sandor L."/>
            <person name="Barry K."/>
            <person name="Martinez A.T."/>
            <person name="Xiao Y."/>
            <person name="Gibbons J.G."/>
            <person name="Terashima K."/>
            <person name="Hibbett D.S."/>
            <person name="Grigoriev I.V."/>
        </authorList>
    </citation>
    <scope>NUCLEOTIDE SEQUENCE</scope>
    <source>
        <strain evidence="2">ET3784</strain>
    </source>
</reference>
<keyword evidence="3" id="KW-1185">Reference proteome</keyword>
<dbReference type="SUPFAM" id="SSF56399">
    <property type="entry name" value="ADP-ribosylation"/>
    <property type="match status" value="1"/>
</dbReference>
<accession>A0AA38JI91</accession>
<name>A0AA38JI91_9AGAR</name>
<evidence type="ECO:0000313" key="2">
    <source>
        <dbReference type="EMBL" id="KAJ3732657.1"/>
    </source>
</evidence>
<organism evidence="2 3">
    <name type="scientific">Lentinula guzmanii</name>
    <dbReference type="NCBI Taxonomy" id="2804957"/>
    <lineage>
        <taxon>Eukaryota</taxon>
        <taxon>Fungi</taxon>
        <taxon>Dikarya</taxon>
        <taxon>Basidiomycota</taxon>
        <taxon>Agaricomycotina</taxon>
        <taxon>Agaricomycetes</taxon>
        <taxon>Agaricomycetidae</taxon>
        <taxon>Agaricales</taxon>
        <taxon>Marasmiineae</taxon>
        <taxon>Omphalotaceae</taxon>
        <taxon>Lentinula</taxon>
    </lineage>
</organism>
<reference evidence="2" key="2">
    <citation type="journal article" date="2023" name="Proc. Natl. Acad. Sci. U.S.A.">
        <title>A global phylogenomic analysis of the shiitake genus Lentinula.</title>
        <authorList>
            <person name="Sierra-Patev S."/>
            <person name="Min B."/>
            <person name="Naranjo-Ortiz M."/>
            <person name="Looney B."/>
            <person name="Konkel Z."/>
            <person name="Slot J.C."/>
            <person name="Sakamoto Y."/>
            <person name="Steenwyk J.L."/>
            <person name="Rokas A."/>
            <person name="Carro J."/>
            <person name="Camarero S."/>
            <person name="Ferreira P."/>
            <person name="Molpeceres G."/>
            <person name="Ruiz-Duenas F.J."/>
            <person name="Serrano A."/>
            <person name="Henrissat B."/>
            <person name="Drula E."/>
            <person name="Hughes K.W."/>
            <person name="Mata J.L."/>
            <person name="Ishikawa N.K."/>
            <person name="Vargas-Isla R."/>
            <person name="Ushijima S."/>
            <person name="Smith C.A."/>
            <person name="Donoghue J."/>
            <person name="Ahrendt S."/>
            <person name="Andreopoulos W."/>
            <person name="He G."/>
            <person name="LaButti K."/>
            <person name="Lipzen A."/>
            <person name="Ng V."/>
            <person name="Riley R."/>
            <person name="Sandor L."/>
            <person name="Barry K."/>
            <person name="Martinez A.T."/>
            <person name="Xiao Y."/>
            <person name="Gibbons J.G."/>
            <person name="Terashima K."/>
            <person name="Grigoriev I.V."/>
            <person name="Hibbett D."/>
        </authorList>
    </citation>
    <scope>NUCLEOTIDE SEQUENCE</scope>
    <source>
        <strain evidence="2">ET3784</strain>
    </source>
</reference>
<dbReference type="PANTHER" id="PTHR45740">
    <property type="entry name" value="POLY [ADP-RIBOSE] POLYMERASE"/>
    <property type="match status" value="1"/>
</dbReference>
<protein>
    <recommendedName>
        <fullName evidence="1">PARP catalytic domain-containing protein</fullName>
    </recommendedName>
</protein>
<dbReference type="InterPro" id="IPR051712">
    <property type="entry name" value="ARTD-AVP"/>
</dbReference>
<dbReference type="GO" id="GO:1990404">
    <property type="term" value="F:NAD+-protein mono-ADP-ribosyltransferase activity"/>
    <property type="evidence" value="ECO:0007669"/>
    <property type="project" value="TreeGrafter"/>
</dbReference>
<dbReference type="Gene3D" id="3.90.228.10">
    <property type="match status" value="1"/>
</dbReference>
<dbReference type="GO" id="GO:0003950">
    <property type="term" value="F:NAD+ poly-ADP-ribosyltransferase activity"/>
    <property type="evidence" value="ECO:0007669"/>
    <property type="project" value="InterPro"/>
</dbReference>
<dbReference type="InterPro" id="IPR012317">
    <property type="entry name" value="Poly(ADP-ribose)pol_cat_dom"/>
</dbReference>
<evidence type="ECO:0000313" key="3">
    <source>
        <dbReference type="Proteomes" id="UP001176059"/>
    </source>
</evidence>
<proteinExistence type="predicted"/>
<dbReference type="PANTHER" id="PTHR45740:SF2">
    <property type="entry name" value="POLY [ADP-RIBOSE] POLYMERASE"/>
    <property type="match status" value="1"/>
</dbReference>
<evidence type="ECO:0000259" key="1">
    <source>
        <dbReference type="Pfam" id="PF00644"/>
    </source>
</evidence>
<dbReference type="AlphaFoldDB" id="A0AA38JI91"/>
<sequence length="319" mass="36009">MTGVREEDVSNTMAKKPVHLTLQKLNLDHLEIQIPMIVDEFSLKHPDNRHRRRSSRILPLDPSDPIFIQVERLFSKGWRHRQKIRPVVQRVFKILSSDESLEAYAIHKSQVQAFNLLSRYKKGANEQLCFHGTRRSCALGDDSNQVFLCNSTECSLCCIIRGSFDVAKCGTVNSFKRFGSGIYTTSCSSKADDYYSAGRSRQQNPRNLRVLLLNRVVVGKPHNRRHNATHMNQPPSGYHSVVGLPGVDLNYEETVVYRNDAIRPAYLVVYGPQSSMEQPEEVQSDVLLPPPSINQKSLARNVSKAHALLSALFTTPLAV</sequence>
<feature type="domain" description="PARP catalytic" evidence="1">
    <location>
        <begin position="70"/>
        <end position="243"/>
    </location>
</feature>
<dbReference type="Proteomes" id="UP001176059">
    <property type="component" value="Unassembled WGS sequence"/>
</dbReference>
<dbReference type="GO" id="GO:0005634">
    <property type="term" value="C:nucleus"/>
    <property type="evidence" value="ECO:0007669"/>
    <property type="project" value="TreeGrafter"/>
</dbReference>
<comment type="caution">
    <text evidence="2">The sequence shown here is derived from an EMBL/GenBank/DDBJ whole genome shotgun (WGS) entry which is preliminary data.</text>
</comment>